<evidence type="ECO:0000256" key="5">
    <source>
        <dbReference type="ARBA" id="ARBA00022741"/>
    </source>
</evidence>
<evidence type="ECO:0000256" key="9">
    <source>
        <dbReference type="ARBA" id="ARBA00047905"/>
    </source>
</evidence>
<dbReference type="UniPathway" id="UPA00109">
    <property type="reaction ID" value="UER00180"/>
</dbReference>
<dbReference type="STRING" id="1617427.UZ20_WS6002000603"/>
<evidence type="ECO:0000256" key="6">
    <source>
        <dbReference type="ARBA" id="ARBA00022777"/>
    </source>
</evidence>
<dbReference type="PANTHER" id="PTHR19443:SF16">
    <property type="entry name" value="HEXOKINASE TYPE 1-RELATED"/>
    <property type="match status" value="1"/>
</dbReference>
<dbReference type="EMBL" id="JYPD01000019">
    <property type="protein sequence ID" value="KXK09296.1"/>
    <property type="molecule type" value="Genomic_DNA"/>
</dbReference>
<keyword evidence="5" id="KW-0547">Nucleotide-binding</keyword>
<feature type="domain" description="Hexokinase N-terminal" evidence="10">
    <location>
        <begin position="14"/>
        <end position="196"/>
    </location>
</feature>
<dbReference type="InterPro" id="IPR022673">
    <property type="entry name" value="Hexokinase_C"/>
</dbReference>
<keyword evidence="8" id="KW-0324">Glycolysis</keyword>
<feature type="domain" description="Hexokinase C-terminal" evidence="11">
    <location>
        <begin position="267"/>
        <end position="415"/>
    </location>
</feature>
<evidence type="ECO:0000313" key="12">
    <source>
        <dbReference type="EMBL" id="KXK09296.1"/>
    </source>
</evidence>
<keyword evidence="7" id="KW-0067">ATP-binding</keyword>
<dbReference type="GO" id="GO:0005524">
    <property type="term" value="F:ATP binding"/>
    <property type="evidence" value="ECO:0007669"/>
    <property type="project" value="UniProtKB-KW"/>
</dbReference>
<dbReference type="GO" id="GO:0006096">
    <property type="term" value="P:glycolytic process"/>
    <property type="evidence" value="ECO:0007669"/>
    <property type="project" value="UniProtKB-UniPathway"/>
</dbReference>
<dbReference type="GO" id="GO:0001678">
    <property type="term" value="P:intracellular glucose homeostasis"/>
    <property type="evidence" value="ECO:0007669"/>
    <property type="project" value="InterPro"/>
</dbReference>
<dbReference type="GO" id="GO:0006006">
    <property type="term" value="P:glucose metabolic process"/>
    <property type="evidence" value="ECO:0007669"/>
    <property type="project" value="TreeGrafter"/>
</dbReference>
<dbReference type="SUPFAM" id="SSF53067">
    <property type="entry name" value="Actin-like ATPase domain"/>
    <property type="match status" value="2"/>
</dbReference>
<dbReference type="GO" id="GO:0005829">
    <property type="term" value="C:cytosol"/>
    <property type="evidence" value="ECO:0007669"/>
    <property type="project" value="TreeGrafter"/>
</dbReference>
<dbReference type="PANTHER" id="PTHR19443">
    <property type="entry name" value="HEXOKINASE"/>
    <property type="match status" value="1"/>
</dbReference>
<dbReference type="AlphaFoldDB" id="A0A136KIL7"/>
<dbReference type="Pfam" id="PF00349">
    <property type="entry name" value="Hexokinase_1"/>
    <property type="match status" value="1"/>
</dbReference>
<dbReference type="InterPro" id="IPR043129">
    <property type="entry name" value="ATPase_NBD"/>
</dbReference>
<dbReference type="GO" id="GO:0004340">
    <property type="term" value="F:glucokinase activity"/>
    <property type="evidence" value="ECO:0007669"/>
    <property type="project" value="TreeGrafter"/>
</dbReference>
<sequence length="428" mass="47280">MSLLDYVNLGLDHLSVKDLHSLANDYATQIKDSLEGKPTTLEMIPAQIAKKNTDSGSGVVLAIDIGGSKVRLAFISRNGTNQEVLTETQFEFKGGSLTIDEYSSMLVSKILEFYQTHKLPEILGIGFVFSFPAKIIQTNCGTDVSREGYDDEWGKDFLVKDSNINITRQIRNELEKKGFPVNCWVSMNDVTALLYTQQDSNICFVAGTGFNLGININGNLYNTESGFFSSPLFVQLMPKVVKKYFAEVEAILKINDEDPGQSLHMLNITEVQVGGLYLYRLLILAMLTLGDCDNSLIIAINRLESKALTMALTSEYESISKECDCGMTPRRFENLKSVSALLRDRAADIVSFQIAGALQVRQDVSDGNHIIVANGSLIEKLPGFKERIVTRVKEIWGYNITIATNDEAPLIGAANACFDHVLNSGENK</sequence>
<dbReference type="Proteomes" id="UP000070449">
    <property type="component" value="Unassembled WGS sequence"/>
</dbReference>
<evidence type="ECO:0000256" key="4">
    <source>
        <dbReference type="ARBA" id="ARBA00022679"/>
    </source>
</evidence>
<evidence type="ECO:0000256" key="3">
    <source>
        <dbReference type="ARBA" id="ARBA00009225"/>
    </source>
</evidence>
<evidence type="ECO:0000256" key="1">
    <source>
        <dbReference type="ARBA" id="ARBA00004921"/>
    </source>
</evidence>
<accession>A0A136KIL7</accession>
<proteinExistence type="inferred from homology"/>
<gene>
    <name evidence="12" type="ORF">UZ20_WS6002000603</name>
</gene>
<dbReference type="GO" id="GO:0005536">
    <property type="term" value="F:D-glucose binding"/>
    <property type="evidence" value="ECO:0007669"/>
    <property type="project" value="InterPro"/>
</dbReference>
<evidence type="ECO:0000256" key="2">
    <source>
        <dbReference type="ARBA" id="ARBA00005007"/>
    </source>
</evidence>
<name>A0A136KIL7_9BACT</name>
<dbReference type="Gene3D" id="3.30.420.40">
    <property type="match status" value="1"/>
</dbReference>
<reference evidence="12 13" key="1">
    <citation type="submission" date="2015-02" db="EMBL/GenBank/DDBJ databases">
        <title>Improved understanding of the partial-nitritation anammox process through 23 genomes representing the majority of the microbial community.</title>
        <authorList>
            <person name="Speth D.R."/>
            <person name="In T Zandt M."/>
            <person name="Guerrero Cruz S."/>
            <person name="Jetten M.S."/>
            <person name="Dutilh B.E."/>
        </authorList>
    </citation>
    <scope>NUCLEOTIDE SEQUENCE [LARGE SCALE GENOMIC DNA]</scope>
    <source>
        <strain evidence="12">OLB21</strain>
    </source>
</reference>
<evidence type="ECO:0000256" key="8">
    <source>
        <dbReference type="ARBA" id="ARBA00023152"/>
    </source>
</evidence>
<dbReference type="CDD" id="cd24000">
    <property type="entry name" value="ASKHA_NBD_HK"/>
    <property type="match status" value="1"/>
</dbReference>
<keyword evidence="6 12" id="KW-0418">Kinase</keyword>
<evidence type="ECO:0000256" key="7">
    <source>
        <dbReference type="ARBA" id="ARBA00022840"/>
    </source>
</evidence>
<dbReference type="PROSITE" id="PS51748">
    <property type="entry name" value="HEXOKINASE_2"/>
    <property type="match status" value="1"/>
</dbReference>
<dbReference type="InterPro" id="IPR022672">
    <property type="entry name" value="Hexokinase_N"/>
</dbReference>
<comment type="pathway">
    <text evidence="1">Carbohydrate degradation.</text>
</comment>
<dbReference type="PRINTS" id="PR00475">
    <property type="entry name" value="HEXOKINASE"/>
</dbReference>
<organism evidence="12 13">
    <name type="scientific">candidate division WS6 bacterium OLB21</name>
    <dbReference type="NCBI Taxonomy" id="1617427"/>
    <lineage>
        <taxon>Bacteria</taxon>
        <taxon>Candidatus Dojkabacteria</taxon>
    </lineage>
</organism>
<comment type="pathway">
    <text evidence="2">Carbohydrate metabolism.</text>
</comment>
<evidence type="ECO:0000259" key="10">
    <source>
        <dbReference type="Pfam" id="PF00349"/>
    </source>
</evidence>
<comment type="caution">
    <text evidence="12">The sequence shown here is derived from an EMBL/GenBank/DDBJ whole genome shotgun (WGS) entry which is preliminary data.</text>
</comment>
<keyword evidence="4" id="KW-0808">Transferase</keyword>
<dbReference type="Gene3D" id="3.40.367.20">
    <property type="match status" value="1"/>
</dbReference>
<evidence type="ECO:0000313" key="13">
    <source>
        <dbReference type="Proteomes" id="UP000070449"/>
    </source>
</evidence>
<comment type="similarity">
    <text evidence="3">Belongs to the hexokinase family.</text>
</comment>
<protein>
    <submittedName>
        <fullName evidence="12">Hexokinase</fullName>
    </submittedName>
</protein>
<dbReference type="GO" id="GO:0008865">
    <property type="term" value="F:fructokinase activity"/>
    <property type="evidence" value="ECO:0007669"/>
    <property type="project" value="TreeGrafter"/>
</dbReference>
<evidence type="ECO:0000259" key="11">
    <source>
        <dbReference type="Pfam" id="PF03727"/>
    </source>
</evidence>
<dbReference type="InterPro" id="IPR001312">
    <property type="entry name" value="Hexokinase"/>
</dbReference>
<comment type="catalytic activity">
    <reaction evidence="9">
        <text>D-fructose + ATP = D-fructose 6-phosphate + ADP + H(+)</text>
        <dbReference type="Rhea" id="RHEA:16125"/>
        <dbReference type="ChEBI" id="CHEBI:15378"/>
        <dbReference type="ChEBI" id="CHEBI:30616"/>
        <dbReference type="ChEBI" id="CHEBI:37721"/>
        <dbReference type="ChEBI" id="CHEBI:61527"/>
        <dbReference type="ChEBI" id="CHEBI:456216"/>
        <dbReference type="EC" id="2.7.1.1"/>
    </reaction>
    <physiologicalReaction direction="left-to-right" evidence="9">
        <dbReference type="Rhea" id="RHEA:16126"/>
    </physiologicalReaction>
</comment>
<dbReference type="Pfam" id="PF03727">
    <property type="entry name" value="Hexokinase_2"/>
    <property type="match status" value="1"/>
</dbReference>